<keyword evidence="6" id="KW-0007">Acetylation</keyword>
<dbReference type="Proteomes" id="UP000628775">
    <property type="component" value="Unassembled WGS sequence"/>
</dbReference>
<keyword evidence="4 6" id="KW-0378">Hydrolase</keyword>
<feature type="binding site" evidence="6">
    <location>
        <position position="170"/>
    </location>
    <ligand>
        <name>substrate</name>
    </ligand>
</feature>
<sequence length="311" mass="33659">MAENISRYDLERLVEDKRWLAQQGELASYIPELKRADPLRLGVSITTLDGKTLSVGHCQDAFSLQSISKVLSLIMALMDNGFDNVFSKVGMEPSGEPFNSISKLETMENHIPLNPMINSGAIAVSALIKGDSVAHRFERVLNFIQKIADDSTITLNEKVYFSEKATGDRNRSLAYFMKSTGVIETDVDEALDLYFRLCSINVTCCHLSRIGAFLANKGVIPGQRQPLVSEDIIRVANTIMFTAGMYNESGESAIRTGIPAKSGVSGGILAVAPGRMGIGIIGPAINKKGNSIAGLSLLSAISKSYDLHLLT</sequence>
<evidence type="ECO:0000313" key="7">
    <source>
        <dbReference type="EMBL" id="GGE39608.1"/>
    </source>
</evidence>
<dbReference type="HAMAP" id="MF_00313">
    <property type="entry name" value="Glutaminase"/>
    <property type="match status" value="1"/>
</dbReference>
<gene>
    <name evidence="6 7" type="primary">glsA</name>
    <name evidence="7" type="ORF">GCM10011391_18030</name>
</gene>
<evidence type="ECO:0000313" key="8">
    <source>
        <dbReference type="Proteomes" id="UP000628775"/>
    </source>
</evidence>
<comment type="caution">
    <text evidence="7">The sequence shown here is derived from an EMBL/GenBank/DDBJ whole genome shotgun (WGS) entry which is preliminary data.</text>
</comment>
<name>A0A8J2YGJ9_9BACL</name>
<dbReference type="Gene3D" id="3.40.710.10">
    <property type="entry name" value="DD-peptidase/beta-lactamase superfamily"/>
    <property type="match status" value="1"/>
</dbReference>
<dbReference type="GO" id="GO:0006543">
    <property type="term" value="P:L-glutamine catabolic process"/>
    <property type="evidence" value="ECO:0007669"/>
    <property type="project" value="TreeGrafter"/>
</dbReference>
<comment type="catalytic activity">
    <reaction evidence="5 6">
        <text>L-glutamine + H2O = L-glutamate + NH4(+)</text>
        <dbReference type="Rhea" id="RHEA:15889"/>
        <dbReference type="ChEBI" id="CHEBI:15377"/>
        <dbReference type="ChEBI" id="CHEBI:28938"/>
        <dbReference type="ChEBI" id="CHEBI:29985"/>
        <dbReference type="ChEBI" id="CHEBI:58359"/>
        <dbReference type="EC" id="3.5.1.2"/>
    </reaction>
</comment>
<feature type="binding site" evidence="6">
    <location>
        <position position="118"/>
    </location>
    <ligand>
        <name>substrate</name>
    </ligand>
</feature>
<feature type="binding site" evidence="6">
    <location>
        <position position="66"/>
    </location>
    <ligand>
        <name>substrate</name>
    </ligand>
</feature>
<dbReference type="GO" id="GO:0006537">
    <property type="term" value="P:glutamate biosynthetic process"/>
    <property type="evidence" value="ECO:0007669"/>
    <property type="project" value="TreeGrafter"/>
</dbReference>
<dbReference type="GO" id="GO:0004359">
    <property type="term" value="F:glutaminase activity"/>
    <property type="evidence" value="ECO:0007669"/>
    <property type="project" value="UniProtKB-UniRule"/>
</dbReference>
<dbReference type="AlphaFoldDB" id="A0A8J2YGJ9"/>
<dbReference type="PANTHER" id="PTHR12544">
    <property type="entry name" value="GLUTAMINASE"/>
    <property type="match status" value="1"/>
</dbReference>
<feature type="binding site" evidence="6">
    <location>
        <position position="194"/>
    </location>
    <ligand>
        <name>substrate</name>
    </ligand>
</feature>
<feature type="binding site" evidence="6">
    <location>
        <position position="246"/>
    </location>
    <ligand>
        <name>substrate</name>
    </ligand>
</feature>
<feature type="binding site" evidence="6">
    <location>
        <position position="264"/>
    </location>
    <ligand>
        <name>substrate</name>
    </ligand>
</feature>
<evidence type="ECO:0000256" key="6">
    <source>
        <dbReference type="HAMAP-Rule" id="MF_00313"/>
    </source>
</evidence>
<dbReference type="EC" id="3.5.1.2" evidence="3 6"/>
<dbReference type="RefSeq" id="WP_188692488.1">
    <property type="nucleotide sequence ID" value="NZ_BMIR01000007.1"/>
</dbReference>
<dbReference type="EMBL" id="BMIR01000007">
    <property type="protein sequence ID" value="GGE39608.1"/>
    <property type="molecule type" value="Genomic_DNA"/>
</dbReference>
<evidence type="ECO:0000256" key="5">
    <source>
        <dbReference type="ARBA" id="ARBA00049534"/>
    </source>
</evidence>
<dbReference type="NCBIfam" id="TIGR03814">
    <property type="entry name" value="Gln_ase"/>
    <property type="match status" value="1"/>
</dbReference>
<reference evidence="7" key="2">
    <citation type="submission" date="2020-09" db="EMBL/GenBank/DDBJ databases">
        <authorList>
            <person name="Sun Q."/>
            <person name="Zhou Y."/>
        </authorList>
    </citation>
    <scope>NUCLEOTIDE SEQUENCE</scope>
    <source>
        <strain evidence="7">CGMCC 1.15371</strain>
    </source>
</reference>
<accession>A0A8J2YGJ9</accession>
<evidence type="ECO:0000256" key="4">
    <source>
        <dbReference type="ARBA" id="ARBA00022801"/>
    </source>
</evidence>
<keyword evidence="8" id="KW-1185">Reference proteome</keyword>
<comment type="similarity">
    <text evidence="1 6">Belongs to the glutaminase family.</text>
</comment>
<protein>
    <recommendedName>
        <fullName evidence="3 6">Glutaminase</fullName>
        <ecNumber evidence="3 6">3.5.1.2</ecNumber>
    </recommendedName>
</protein>
<proteinExistence type="inferred from homology"/>
<organism evidence="7 8">
    <name type="scientific">Pullulanibacillus camelliae</name>
    <dbReference type="NCBI Taxonomy" id="1707096"/>
    <lineage>
        <taxon>Bacteria</taxon>
        <taxon>Bacillati</taxon>
        <taxon>Bacillota</taxon>
        <taxon>Bacilli</taxon>
        <taxon>Bacillales</taxon>
        <taxon>Sporolactobacillaceae</taxon>
        <taxon>Pullulanibacillus</taxon>
    </lineage>
</organism>
<dbReference type="FunFam" id="3.40.710.10:FF:000005">
    <property type="entry name" value="Glutaminase"/>
    <property type="match status" value="1"/>
</dbReference>
<dbReference type="InterPro" id="IPR012338">
    <property type="entry name" value="Beta-lactam/transpept-like"/>
</dbReference>
<reference evidence="7" key="1">
    <citation type="journal article" date="2014" name="Int. J. Syst. Evol. Microbiol.">
        <title>Complete genome sequence of Corynebacterium casei LMG S-19264T (=DSM 44701T), isolated from a smear-ripened cheese.</title>
        <authorList>
            <consortium name="US DOE Joint Genome Institute (JGI-PGF)"/>
            <person name="Walter F."/>
            <person name="Albersmeier A."/>
            <person name="Kalinowski J."/>
            <person name="Ruckert C."/>
        </authorList>
    </citation>
    <scope>NUCLEOTIDE SEQUENCE</scope>
    <source>
        <strain evidence="7">CGMCC 1.15371</strain>
    </source>
</reference>
<dbReference type="SUPFAM" id="SSF56601">
    <property type="entry name" value="beta-lactamase/transpeptidase-like"/>
    <property type="match status" value="1"/>
</dbReference>
<dbReference type="PANTHER" id="PTHR12544:SF29">
    <property type="entry name" value="GLUTAMINASE"/>
    <property type="match status" value="1"/>
</dbReference>
<feature type="binding site" evidence="6">
    <location>
        <position position="163"/>
    </location>
    <ligand>
        <name>substrate</name>
    </ligand>
</feature>
<evidence type="ECO:0000256" key="1">
    <source>
        <dbReference type="ARBA" id="ARBA00011076"/>
    </source>
</evidence>
<dbReference type="Pfam" id="PF04960">
    <property type="entry name" value="Glutaminase"/>
    <property type="match status" value="1"/>
</dbReference>
<evidence type="ECO:0000256" key="2">
    <source>
        <dbReference type="ARBA" id="ARBA00011881"/>
    </source>
</evidence>
<comment type="subunit">
    <text evidence="2 6">Homotetramer.</text>
</comment>
<dbReference type="InterPro" id="IPR015868">
    <property type="entry name" value="Glutaminase"/>
</dbReference>
<evidence type="ECO:0000256" key="3">
    <source>
        <dbReference type="ARBA" id="ARBA00012918"/>
    </source>
</evidence>